<evidence type="ECO:0000256" key="4">
    <source>
        <dbReference type="ARBA" id="ARBA00022475"/>
    </source>
</evidence>
<comment type="similarity">
    <text evidence="2">Belongs to the binding-protein-dependent transport system permease family. CysTW subfamily.</text>
</comment>
<evidence type="ECO:0000256" key="5">
    <source>
        <dbReference type="ARBA" id="ARBA00022692"/>
    </source>
</evidence>
<dbReference type="Proteomes" id="UP000451860">
    <property type="component" value="Unassembled WGS sequence"/>
</dbReference>
<evidence type="ECO:0000256" key="1">
    <source>
        <dbReference type="ARBA" id="ARBA00004651"/>
    </source>
</evidence>
<dbReference type="AlphaFoldDB" id="A0A7J5UUK2"/>
<dbReference type="PROSITE" id="PS50928">
    <property type="entry name" value="ABC_TM1"/>
    <property type="match status" value="1"/>
</dbReference>
<dbReference type="CDD" id="cd06261">
    <property type="entry name" value="TM_PBP2"/>
    <property type="match status" value="1"/>
</dbReference>
<dbReference type="GO" id="GO:0005886">
    <property type="term" value="C:plasma membrane"/>
    <property type="evidence" value="ECO:0007669"/>
    <property type="project" value="UniProtKB-SubCell"/>
</dbReference>
<dbReference type="OrthoDB" id="9808619at2"/>
<feature type="transmembrane region" description="Helical" evidence="8">
    <location>
        <begin position="173"/>
        <end position="203"/>
    </location>
</feature>
<evidence type="ECO:0000256" key="7">
    <source>
        <dbReference type="ARBA" id="ARBA00023136"/>
    </source>
</evidence>
<evidence type="ECO:0000313" key="11">
    <source>
        <dbReference type="Proteomes" id="UP000451860"/>
    </source>
</evidence>
<dbReference type="Gene3D" id="1.10.3720.10">
    <property type="entry name" value="MetI-like"/>
    <property type="match status" value="1"/>
</dbReference>
<keyword evidence="11" id="KW-1185">Reference proteome</keyword>
<gene>
    <name evidence="10" type="ORF">GB883_01310</name>
</gene>
<feature type="domain" description="ABC transmembrane type-1" evidence="9">
    <location>
        <begin position="48"/>
        <end position="250"/>
    </location>
</feature>
<dbReference type="PANTHER" id="PTHR42929:SF5">
    <property type="entry name" value="ABC TRANSPORTER PERMEASE PROTEIN"/>
    <property type="match status" value="1"/>
</dbReference>
<dbReference type="PANTHER" id="PTHR42929">
    <property type="entry name" value="INNER MEMBRANE ABC TRANSPORTER PERMEASE PROTEIN YDCU-RELATED-RELATED"/>
    <property type="match status" value="1"/>
</dbReference>
<name>A0A7J5UUK2_9MICO</name>
<evidence type="ECO:0000313" key="10">
    <source>
        <dbReference type="EMBL" id="KAE8765956.1"/>
    </source>
</evidence>
<evidence type="ECO:0000256" key="8">
    <source>
        <dbReference type="RuleBase" id="RU363032"/>
    </source>
</evidence>
<evidence type="ECO:0000259" key="9">
    <source>
        <dbReference type="PROSITE" id="PS50928"/>
    </source>
</evidence>
<feature type="transmembrane region" description="Helical" evidence="8">
    <location>
        <begin position="47"/>
        <end position="72"/>
    </location>
</feature>
<evidence type="ECO:0000256" key="2">
    <source>
        <dbReference type="ARBA" id="ARBA00007069"/>
    </source>
</evidence>
<comment type="subcellular location">
    <subcellularLocation>
        <location evidence="1 8">Cell membrane</location>
        <topology evidence="1 8">Multi-pass membrane protein</topology>
    </subcellularLocation>
</comment>
<organism evidence="10 11">
    <name type="scientific">Georgenia thermotolerans</name>
    <dbReference type="NCBI Taxonomy" id="527326"/>
    <lineage>
        <taxon>Bacteria</taxon>
        <taxon>Bacillati</taxon>
        <taxon>Actinomycetota</taxon>
        <taxon>Actinomycetes</taxon>
        <taxon>Micrococcales</taxon>
        <taxon>Bogoriellaceae</taxon>
        <taxon>Georgenia</taxon>
    </lineage>
</organism>
<keyword evidence="7 8" id="KW-0472">Membrane</keyword>
<dbReference type="InterPro" id="IPR035906">
    <property type="entry name" value="MetI-like_sf"/>
</dbReference>
<sequence length="264" mass="28222">MVVPGVILAVLVVAYPLLTSAWSALTAQDEGQSAFRWLAENPVYIDILRQTLLTGALTVVMALALGYPYAYLMVLVSPRWRTALLVITLIPFWVSGLVRIFAWVILLQSGGPVSTLLPFLGGEGLLRTQLAVQIGLVQVLLPFMILPLYNSIRTVDPRLMQAAESLGARRSVAFFRVFVPLSLPGVQAGSLVVFILTLGFYVLPQMLGSPSTAMIGNAIYTQASSLGNLGRAGAMSMLLIISAMVLVAAVVGAGRLLGRIGGRR</sequence>
<feature type="transmembrane region" description="Helical" evidence="8">
    <location>
        <begin position="234"/>
        <end position="258"/>
    </location>
</feature>
<dbReference type="Pfam" id="PF00528">
    <property type="entry name" value="BPD_transp_1"/>
    <property type="match status" value="1"/>
</dbReference>
<dbReference type="EMBL" id="WHJE01000003">
    <property type="protein sequence ID" value="KAE8765956.1"/>
    <property type="molecule type" value="Genomic_DNA"/>
</dbReference>
<protein>
    <submittedName>
        <fullName evidence="10">ABC transporter permease subunit</fullName>
    </submittedName>
</protein>
<dbReference type="InterPro" id="IPR000515">
    <property type="entry name" value="MetI-like"/>
</dbReference>
<keyword evidence="5 8" id="KW-0812">Transmembrane</keyword>
<proteinExistence type="inferred from homology"/>
<keyword evidence="6 8" id="KW-1133">Transmembrane helix</keyword>
<comment type="caution">
    <text evidence="10">The sequence shown here is derived from an EMBL/GenBank/DDBJ whole genome shotgun (WGS) entry which is preliminary data.</text>
</comment>
<feature type="transmembrane region" description="Helical" evidence="8">
    <location>
        <begin position="84"/>
        <end position="110"/>
    </location>
</feature>
<evidence type="ECO:0000256" key="6">
    <source>
        <dbReference type="ARBA" id="ARBA00022989"/>
    </source>
</evidence>
<keyword evidence="4" id="KW-1003">Cell membrane</keyword>
<accession>A0A7J5UUK2</accession>
<evidence type="ECO:0000256" key="3">
    <source>
        <dbReference type="ARBA" id="ARBA00022448"/>
    </source>
</evidence>
<dbReference type="SUPFAM" id="SSF161098">
    <property type="entry name" value="MetI-like"/>
    <property type="match status" value="1"/>
</dbReference>
<reference evidence="10 11" key="1">
    <citation type="submission" date="2019-10" db="EMBL/GenBank/DDBJ databases">
        <title>Georgenia wutianyii sp. nov. and Georgenia yuyongxinii sp. nov. isolated from plateau pika (Ochotona curzoniae) in the Qinghai-Tibet plateau of China.</title>
        <authorList>
            <person name="Tian Z."/>
        </authorList>
    </citation>
    <scope>NUCLEOTIDE SEQUENCE [LARGE SCALE GENOMIC DNA]</scope>
    <source>
        <strain evidence="10 11">DSM 21501</strain>
    </source>
</reference>
<dbReference type="GO" id="GO:0055085">
    <property type="term" value="P:transmembrane transport"/>
    <property type="evidence" value="ECO:0007669"/>
    <property type="project" value="InterPro"/>
</dbReference>
<keyword evidence="3 8" id="KW-0813">Transport</keyword>
<feature type="transmembrane region" description="Helical" evidence="8">
    <location>
        <begin position="130"/>
        <end position="152"/>
    </location>
</feature>